<dbReference type="PROSITE" id="PS00107">
    <property type="entry name" value="PROTEIN_KINASE_ATP"/>
    <property type="match status" value="1"/>
</dbReference>
<dbReference type="PROSITE" id="PS50011">
    <property type="entry name" value="PROTEIN_KINASE_DOM"/>
    <property type="match status" value="1"/>
</dbReference>
<evidence type="ECO:0000256" key="4">
    <source>
        <dbReference type="ARBA" id="ARBA00022840"/>
    </source>
</evidence>
<accession>A0A6C2TVF8</accession>
<proteinExistence type="predicted"/>
<evidence type="ECO:0000313" key="9">
    <source>
        <dbReference type="Proteomes" id="UP000366872"/>
    </source>
</evidence>
<dbReference type="InterPro" id="IPR011009">
    <property type="entry name" value="Kinase-like_dom_sf"/>
</dbReference>
<keyword evidence="1" id="KW-0808">Transferase</keyword>
<keyword evidence="2 5" id="KW-0547">Nucleotide-binding</keyword>
<evidence type="ECO:0000313" key="8">
    <source>
        <dbReference type="EMBL" id="VGO11628.1"/>
    </source>
</evidence>
<dbReference type="Proteomes" id="UP000366872">
    <property type="component" value="Unassembled WGS sequence"/>
</dbReference>
<dbReference type="Gene3D" id="1.10.510.10">
    <property type="entry name" value="Transferase(Phosphotransferase) domain 1"/>
    <property type="match status" value="1"/>
</dbReference>
<keyword evidence="6" id="KW-0812">Transmembrane</keyword>
<dbReference type="EMBL" id="CAAHFG010000001">
    <property type="protein sequence ID" value="VGO11628.1"/>
    <property type="molecule type" value="Genomic_DNA"/>
</dbReference>
<dbReference type="CDD" id="cd14014">
    <property type="entry name" value="STKc_PknB_like"/>
    <property type="match status" value="1"/>
</dbReference>
<keyword evidence="6" id="KW-0472">Membrane</keyword>
<organism evidence="8 9">
    <name type="scientific">Pontiella desulfatans</name>
    <dbReference type="NCBI Taxonomy" id="2750659"/>
    <lineage>
        <taxon>Bacteria</taxon>
        <taxon>Pseudomonadati</taxon>
        <taxon>Kiritimatiellota</taxon>
        <taxon>Kiritimatiellia</taxon>
        <taxon>Kiritimatiellales</taxon>
        <taxon>Pontiellaceae</taxon>
        <taxon>Pontiella</taxon>
    </lineage>
</organism>
<dbReference type="PROSITE" id="PS00108">
    <property type="entry name" value="PROTEIN_KINASE_ST"/>
    <property type="match status" value="1"/>
</dbReference>
<evidence type="ECO:0000256" key="2">
    <source>
        <dbReference type="ARBA" id="ARBA00022741"/>
    </source>
</evidence>
<dbReference type="InterPro" id="IPR011990">
    <property type="entry name" value="TPR-like_helical_dom_sf"/>
</dbReference>
<evidence type="ECO:0000256" key="3">
    <source>
        <dbReference type="ARBA" id="ARBA00022777"/>
    </source>
</evidence>
<keyword evidence="4 5" id="KW-0067">ATP-binding</keyword>
<dbReference type="SUPFAM" id="SSF56112">
    <property type="entry name" value="Protein kinase-like (PK-like)"/>
    <property type="match status" value="1"/>
</dbReference>
<dbReference type="Pfam" id="PF00069">
    <property type="entry name" value="Pkinase"/>
    <property type="match status" value="1"/>
</dbReference>
<dbReference type="PANTHER" id="PTHR43289:SF6">
    <property type="entry name" value="SERINE_THREONINE-PROTEIN KINASE NEKL-3"/>
    <property type="match status" value="1"/>
</dbReference>
<dbReference type="InterPro" id="IPR008271">
    <property type="entry name" value="Ser/Thr_kinase_AS"/>
</dbReference>
<dbReference type="GO" id="GO:0004674">
    <property type="term" value="F:protein serine/threonine kinase activity"/>
    <property type="evidence" value="ECO:0007669"/>
    <property type="project" value="TreeGrafter"/>
</dbReference>
<reference evidence="8 9" key="1">
    <citation type="submission" date="2019-04" db="EMBL/GenBank/DDBJ databases">
        <authorList>
            <person name="Van Vliet M D."/>
        </authorList>
    </citation>
    <scope>NUCLEOTIDE SEQUENCE [LARGE SCALE GENOMIC DNA]</scope>
    <source>
        <strain evidence="8 9">F1</strain>
    </source>
</reference>
<evidence type="ECO:0000256" key="5">
    <source>
        <dbReference type="PROSITE-ProRule" id="PRU10141"/>
    </source>
</evidence>
<dbReference type="GO" id="GO:0005524">
    <property type="term" value="F:ATP binding"/>
    <property type="evidence" value="ECO:0007669"/>
    <property type="project" value="UniProtKB-UniRule"/>
</dbReference>
<dbReference type="SUPFAM" id="SSF48452">
    <property type="entry name" value="TPR-like"/>
    <property type="match status" value="1"/>
</dbReference>
<evidence type="ECO:0000259" key="7">
    <source>
        <dbReference type="PROSITE" id="PS50011"/>
    </source>
</evidence>
<dbReference type="AlphaFoldDB" id="A0A6C2TVF8"/>
<protein>
    <submittedName>
        <fullName evidence="8">Serine/threonine-protein kinase PknD</fullName>
    </submittedName>
</protein>
<dbReference type="SUPFAM" id="SSF82171">
    <property type="entry name" value="DPP6 N-terminal domain-like"/>
    <property type="match status" value="1"/>
</dbReference>
<dbReference type="SMART" id="SM00220">
    <property type="entry name" value="S_TKc"/>
    <property type="match status" value="1"/>
</dbReference>
<dbReference type="InterPro" id="IPR000719">
    <property type="entry name" value="Prot_kinase_dom"/>
</dbReference>
<name>A0A6C2TVF8_PONDE</name>
<feature type="binding site" evidence="5">
    <location>
        <position position="78"/>
    </location>
    <ligand>
        <name>ATP</name>
        <dbReference type="ChEBI" id="CHEBI:30616"/>
    </ligand>
</feature>
<keyword evidence="9" id="KW-1185">Reference proteome</keyword>
<evidence type="ECO:0000256" key="6">
    <source>
        <dbReference type="SAM" id="Phobius"/>
    </source>
</evidence>
<dbReference type="PANTHER" id="PTHR43289">
    <property type="entry name" value="MITOGEN-ACTIVATED PROTEIN KINASE KINASE KINASE 20-RELATED"/>
    <property type="match status" value="1"/>
</dbReference>
<dbReference type="Gene3D" id="3.30.200.20">
    <property type="entry name" value="Phosphorylase Kinase, domain 1"/>
    <property type="match status" value="1"/>
</dbReference>
<dbReference type="InterPro" id="IPR017441">
    <property type="entry name" value="Protein_kinase_ATP_BS"/>
</dbReference>
<sequence>MDDATLKMWEESIAPGMESEDSIRSKSWNTQAEALPVPSPRSIGESGDFEIRDKLGAGGMGVVYTARQASMNREVAIKMVKPERADSASASEALMSEAVVTGCLDHPNVVPVYDLGVDGEGRLFYAMKEVEGFPWSALIGEKTLDENLDILLRVADTIAFAHSKNILHRDLKPQNIMLGAFGEIMVMDWGAACTLSGSNVAGIVPTDTAYCGTPAYMAPEMAKADKNRMGVGSDVYLLGAILYHILTGRPPRSEKNPIYCLEAAAENHIDPVDEDGELQRIALKAMAAAPADRYRTVEEFQQAIRDYRSHSESLTLLASAKENLAQAKKRGDYNQFNQAIYGLREALTLWPENPDAQPLLEAATLDHARCAIARHDYELAQSLLDQNNPAHVGLLNEIQSAIRERDSRKNRLRKLLLTARLLLVTIAVLFGVGFFMIRAQQKETEVQRQKAANEHRHSLINLISAHYGEQNYEATVAAFWQLHDQYGMDGLDEETLLNIRVAANMNPYRGSIVTSMAEPLGIMQAVESNCVWVVGKRKMKKIRLAPDVGYDSETVVAVHDFNFGKRKAPGKVVESIKVPFELMGCEAVHEAGGGTLWAGSGSVVYRKVGAEWTSVLDVSQLDYPPLPEEYNIDRKALEGWMASKGRKQAISGVLLNQAQSHAAIALGANMVGWFDLENKQCRGWLAVGHGTRFGKLLTGGDGKAVMLALSPDETRLAFRPPFHASSTVFWFRLPDLLREAYVYNRDFPISAVSFSGDSRMNMIFSNGKYFSPNDAFLRFFRSHPFYAEEDRAGWFPERGEMLDLPYADAIGASFSANGNSCCVLVEGGEVHVGSGSGISSFAGSWKVVRKDVVDVSISNQGVVCLLTTGGVLHLYDMQSYTFSVVPFDQRVANLCKGSRPDTLLVGLGEGKENLVQKVDLSSLEAMKIQPLKVLKNRSICCDPLDRFYAIVEGSTGTVYRLETGEKELQFSSIWLHDDGPSSRIRFDDAGEFFYYGGDLDAGWCADMRVYKTATWSNVLSITHSDSKNAHFSDVVLDRIDGQPRLLLTRGGVSRFESLSIDPVSLVVSTNWIKSTGSSPLAIIPFSDPASGKRKYWCKLWSQNFQLYDAETGETSAMQNHWVRTGIENPEFSSKDPRVVFPMEKGQLQIALKSDLYPVFDPRIVDFKVEKAVLNCDASRLYLLGKDGKLRCMKLPALKQ</sequence>
<feature type="transmembrane region" description="Helical" evidence="6">
    <location>
        <begin position="415"/>
        <end position="437"/>
    </location>
</feature>
<gene>
    <name evidence="8" type="primary">pknD_1</name>
    <name evidence="8" type="ORF">PDESU_00173</name>
</gene>
<keyword evidence="6" id="KW-1133">Transmembrane helix</keyword>
<feature type="domain" description="Protein kinase" evidence="7">
    <location>
        <begin position="49"/>
        <end position="308"/>
    </location>
</feature>
<evidence type="ECO:0000256" key="1">
    <source>
        <dbReference type="ARBA" id="ARBA00022679"/>
    </source>
</evidence>
<keyword evidence="3 8" id="KW-0418">Kinase</keyword>